<comment type="caution">
    <text evidence="1">The sequence shown here is derived from an EMBL/GenBank/DDBJ whole genome shotgun (WGS) entry which is preliminary data.</text>
</comment>
<keyword evidence="2" id="KW-1185">Reference proteome</keyword>
<evidence type="ECO:0000313" key="1">
    <source>
        <dbReference type="EMBL" id="KAJ3551835.1"/>
    </source>
</evidence>
<evidence type="ECO:0000313" key="2">
    <source>
        <dbReference type="Proteomes" id="UP001148662"/>
    </source>
</evidence>
<protein>
    <submittedName>
        <fullName evidence="1">Uncharacterized protein</fullName>
    </submittedName>
</protein>
<proteinExistence type="predicted"/>
<dbReference type="Proteomes" id="UP001148662">
    <property type="component" value="Unassembled WGS sequence"/>
</dbReference>
<dbReference type="EMBL" id="JANHOG010000745">
    <property type="protein sequence ID" value="KAJ3551835.1"/>
    <property type="molecule type" value="Genomic_DNA"/>
</dbReference>
<name>A0ACC1T2Z0_9APHY</name>
<organism evidence="1 2">
    <name type="scientific">Phlebia brevispora</name>
    <dbReference type="NCBI Taxonomy" id="194682"/>
    <lineage>
        <taxon>Eukaryota</taxon>
        <taxon>Fungi</taxon>
        <taxon>Dikarya</taxon>
        <taxon>Basidiomycota</taxon>
        <taxon>Agaricomycotina</taxon>
        <taxon>Agaricomycetes</taxon>
        <taxon>Polyporales</taxon>
        <taxon>Meruliaceae</taxon>
        <taxon>Phlebia</taxon>
    </lineage>
</organism>
<reference evidence="1" key="1">
    <citation type="submission" date="2022-07" db="EMBL/GenBank/DDBJ databases">
        <title>Genome Sequence of Phlebia brevispora.</title>
        <authorList>
            <person name="Buettner E."/>
        </authorList>
    </citation>
    <scope>NUCLEOTIDE SEQUENCE</scope>
    <source>
        <strain evidence="1">MPL23</strain>
    </source>
</reference>
<accession>A0ACC1T2Z0</accession>
<gene>
    <name evidence="1" type="ORF">NM688_g4481</name>
</gene>
<sequence length="1056" mass="116782">MMSSTSTTDIRPTLPPLHTLGLLPDALSVDNTHLSASPDTDGAWQNDFARWRRNRHGSISSTTSSCTASTSRSTSPSNLDALNHFNISTSAAPSSQKSPQSNTFSMVLTTFDKANAFVVVPPPTPYVPNISSYSRSTPSSNSEKRHAQRNRALLLVGPAVEYLRHPRLRIAKGARVHPYRIVAAPARRASASSQTSDISTSSRQLGGSIVYLYTDCIINLYGKGLTDVIYFTFAEYRPEVPNHDSIHIRPCTTGAFNRLKALMQPDMLENLTLCVPRASSNQDPFKPVLVRSLIPEDIPENHVIIRVERFGFSANNITYQALGEVPRFRYFDFHAAPKAESVSAETHGVIPVWGFGTVIKSAHPRIASGERVYGYFAPTRYLLLPVSPSDVNRFNFFVPRSHLPADRRVYNQVIRCATDAQYDPSPFAEDMIMLYRPLYWTAFWCEDWLNASAYRGASHVMISSASAKTAFCLAYMIKKRVNQGHAKSLKVVGLTSKGNVDFTCGLGLYDDVIEYNEIERSLVLGSGHKWLYIDVAGNDSLNTRIQRVFAARSEPLVGYFQLGLTNLSPTSPAAATVQSTTYRTPPKESNGQGPTRMELFFMPEWLAVRRKQLTPAQIATMQVEAWRGFMQDGKGWVDIVRIAGAAAVEQAYCEVGRQGMAPRTGMIWSLWEGEADFGREHRSRFPKLFTSLAQSVLLNFSHCLVDDRRTFAAKHSDLAQICVAQLLLALIKIKQMRMPMFLRNFTIISSSNYQPMSGTMRLYYLVHRTDALSPSADTNLNRGQLLTRVLITNVHMLLLLRVLADSLSARAKHFNMKVSALLLAAASTLVSASPAVIKRAQPQGIDVSHYQGTINWSTVKANGVQFVYIKATEGTTYQDPNFSANYVGATNAGLIRGGYHFAHPDSSSGATQATYFLAHGGGWSSDGITLPGALDIEYNPDGAECYGLSASAMVSWIKDFSNTYESKTGVYPVIYTTTDWWTTCTGNSASFASTNPLWLSRYASSVGTIPAGWPYETFWQYADSGSNPGDQDIFNGDTAGLKRWDSMSWLPLIIDH</sequence>